<name>A0A0F9AC45_9ZZZZ</name>
<organism evidence="1">
    <name type="scientific">marine sediment metagenome</name>
    <dbReference type="NCBI Taxonomy" id="412755"/>
    <lineage>
        <taxon>unclassified sequences</taxon>
        <taxon>metagenomes</taxon>
        <taxon>ecological metagenomes</taxon>
    </lineage>
</organism>
<sequence>MTDIILRDAVPADAATILHFITELAVYEKEPDAVKTDEQAILNTLFS</sequence>
<dbReference type="Gene3D" id="3.40.630.30">
    <property type="match status" value="1"/>
</dbReference>
<protein>
    <recommendedName>
        <fullName evidence="2">N-acetyltransferase domain-containing protein</fullName>
    </recommendedName>
</protein>
<dbReference type="EMBL" id="LAZR01055579">
    <property type="protein sequence ID" value="KKK76054.1"/>
    <property type="molecule type" value="Genomic_DNA"/>
</dbReference>
<proteinExistence type="predicted"/>
<gene>
    <name evidence="1" type="ORF">LCGC14_2867540</name>
</gene>
<reference evidence="1" key="1">
    <citation type="journal article" date="2015" name="Nature">
        <title>Complex archaea that bridge the gap between prokaryotes and eukaryotes.</title>
        <authorList>
            <person name="Spang A."/>
            <person name="Saw J.H."/>
            <person name="Jorgensen S.L."/>
            <person name="Zaremba-Niedzwiedzka K."/>
            <person name="Martijn J."/>
            <person name="Lind A.E."/>
            <person name="van Eijk R."/>
            <person name="Schleper C."/>
            <person name="Guy L."/>
            <person name="Ettema T.J."/>
        </authorList>
    </citation>
    <scope>NUCLEOTIDE SEQUENCE</scope>
</reference>
<dbReference type="AlphaFoldDB" id="A0A0F9AC45"/>
<evidence type="ECO:0008006" key="2">
    <source>
        <dbReference type="Google" id="ProtNLM"/>
    </source>
</evidence>
<comment type="caution">
    <text evidence="1">The sequence shown here is derived from an EMBL/GenBank/DDBJ whole genome shotgun (WGS) entry which is preliminary data.</text>
</comment>
<feature type="non-terminal residue" evidence="1">
    <location>
        <position position="47"/>
    </location>
</feature>
<accession>A0A0F9AC45</accession>
<evidence type="ECO:0000313" key="1">
    <source>
        <dbReference type="EMBL" id="KKK76054.1"/>
    </source>
</evidence>